<feature type="DNA-binding region" description="H-T-H motif" evidence="4">
    <location>
        <begin position="31"/>
        <end position="50"/>
    </location>
</feature>
<dbReference type="PANTHER" id="PTHR30055">
    <property type="entry name" value="HTH-TYPE TRANSCRIPTIONAL REGULATOR RUTR"/>
    <property type="match status" value="1"/>
</dbReference>
<dbReference type="PRINTS" id="PR00455">
    <property type="entry name" value="HTHTETR"/>
</dbReference>
<evidence type="ECO:0000256" key="1">
    <source>
        <dbReference type="ARBA" id="ARBA00023015"/>
    </source>
</evidence>
<evidence type="ECO:0000313" key="6">
    <source>
        <dbReference type="EMBL" id="NYJ25740.1"/>
    </source>
</evidence>
<reference evidence="6 7" key="1">
    <citation type="submission" date="2020-07" db="EMBL/GenBank/DDBJ databases">
        <title>Sequencing the genomes of 1000 actinobacteria strains.</title>
        <authorList>
            <person name="Klenk H.-P."/>
        </authorList>
    </citation>
    <scope>NUCLEOTIDE SEQUENCE [LARGE SCALE GENOMIC DNA]</scope>
    <source>
        <strain evidence="6 7">DSM 15165</strain>
    </source>
</reference>
<sequence length="204" mass="22614">MAKAGGTLDRQSQLVDAAMEVIRDRGIVNMRIQDVARRAGVSTGTIHYHFTDIDRLIYDVHTWACERFFAKRMAAVTEETDARDQLVRMIRSGLPESADDAVVVAMYEIDLYGRAREDPAHSLLTQALFDRQVALYFSVLQLGTGQGHFALTAPALDVAQNLVALEDSYGMHIINGNRSTPVERCQELILGYARTVTGWAGPSE</sequence>
<keyword evidence="3" id="KW-0804">Transcription</keyword>
<dbReference type="PROSITE" id="PS50977">
    <property type="entry name" value="HTH_TETR_2"/>
    <property type="match status" value="1"/>
</dbReference>
<protein>
    <submittedName>
        <fullName evidence="6">AcrR family transcriptional regulator</fullName>
    </submittedName>
</protein>
<name>A0A853D409_9MICO</name>
<dbReference type="GO" id="GO:0000976">
    <property type="term" value="F:transcription cis-regulatory region binding"/>
    <property type="evidence" value="ECO:0007669"/>
    <property type="project" value="TreeGrafter"/>
</dbReference>
<feature type="domain" description="HTH tetR-type" evidence="5">
    <location>
        <begin position="8"/>
        <end position="68"/>
    </location>
</feature>
<dbReference type="AlphaFoldDB" id="A0A853D409"/>
<dbReference type="InterPro" id="IPR009057">
    <property type="entry name" value="Homeodomain-like_sf"/>
</dbReference>
<dbReference type="Proteomes" id="UP000578352">
    <property type="component" value="Unassembled WGS sequence"/>
</dbReference>
<dbReference type="PANTHER" id="PTHR30055:SF234">
    <property type="entry name" value="HTH-TYPE TRANSCRIPTIONAL REGULATOR BETI"/>
    <property type="match status" value="1"/>
</dbReference>
<dbReference type="EMBL" id="JACCFL010000001">
    <property type="protein sequence ID" value="NYJ25740.1"/>
    <property type="molecule type" value="Genomic_DNA"/>
</dbReference>
<dbReference type="InterPro" id="IPR001647">
    <property type="entry name" value="HTH_TetR"/>
</dbReference>
<dbReference type="SUPFAM" id="SSF46689">
    <property type="entry name" value="Homeodomain-like"/>
    <property type="match status" value="1"/>
</dbReference>
<gene>
    <name evidence="6" type="ORF">HNR13_004027</name>
</gene>
<proteinExistence type="predicted"/>
<organism evidence="6 7">
    <name type="scientific">Leifsonia shinshuensis</name>
    <dbReference type="NCBI Taxonomy" id="150026"/>
    <lineage>
        <taxon>Bacteria</taxon>
        <taxon>Bacillati</taxon>
        <taxon>Actinomycetota</taxon>
        <taxon>Actinomycetes</taxon>
        <taxon>Micrococcales</taxon>
        <taxon>Microbacteriaceae</taxon>
        <taxon>Leifsonia</taxon>
    </lineage>
</organism>
<dbReference type="Gene3D" id="1.10.357.10">
    <property type="entry name" value="Tetracycline Repressor, domain 2"/>
    <property type="match status" value="1"/>
</dbReference>
<comment type="caution">
    <text evidence="6">The sequence shown here is derived from an EMBL/GenBank/DDBJ whole genome shotgun (WGS) entry which is preliminary data.</text>
</comment>
<dbReference type="SUPFAM" id="SSF48498">
    <property type="entry name" value="Tetracyclin repressor-like, C-terminal domain"/>
    <property type="match status" value="1"/>
</dbReference>
<evidence type="ECO:0000259" key="5">
    <source>
        <dbReference type="PROSITE" id="PS50977"/>
    </source>
</evidence>
<dbReference type="RefSeq" id="WP_179608624.1">
    <property type="nucleotide sequence ID" value="NZ_BAABEH010000001.1"/>
</dbReference>
<evidence type="ECO:0000256" key="3">
    <source>
        <dbReference type="ARBA" id="ARBA00023163"/>
    </source>
</evidence>
<dbReference type="Pfam" id="PF00440">
    <property type="entry name" value="TetR_N"/>
    <property type="match status" value="1"/>
</dbReference>
<evidence type="ECO:0000256" key="4">
    <source>
        <dbReference type="PROSITE-ProRule" id="PRU00335"/>
    </source>
</evidence>
<evidence type="ECO:0000313" key="7">
    <source>
        <dbReference type="Proteomes" id="UP000578352"/>
    </source>
</evidence>
<accession>A0A853D409</accession>
<dbReference type="InterPro" id="IPR050109">
    <property type="entry name" value="HTH-type_TetR-like_transc_reg"/>
</dbReference>
<keyword evidence="1" id="KW-0805">Transcription regulation</keyword>
<dbReference type="GO" id="GO:0003700">
    <property type="term" value="F:DNA-binding transcription factor activity"/>
    <property type="evidence" value="ECO:0007669"/>
    <property type="project" value="TreeGrafter"/>
</dbReference>
<dbReference type="InterPro" id="IPR036271">
    <property type="entry name" value="Tet_transcr_reg_TetR-rel_C_sf"/>
</dbReference>
<keyword evidence="2 4" id="KW-0238">DNA-binding</keyword>
<evidence type="ECO:0000256" key="2">
    <source>
        <dbReference type="ARBA" id="ARBA00023125"/>
    </source>
</evidence>